<evidence type="ECO:0000256" key="6">
    <source>
        <dbReference type="ARBA" id="ARBA00023225"/>
    </source>
</evidence>
<dbReference type="Proteomes" id="UP000767854">
    <property type="component" value="Unassembled WGS sequence"/>
</dbReference>
<feature type="compositionally biased region" description="Basic and acidic residues" evidence="7">
    <location>
        <begin position="24"/>
        <end position="37"/>
    </location>
</feature>
<evidence type="ECO:0000256" key="3">
    <source>
        <dbReference type="ARBA" id="ARBA00022448"/>
    </source>
</evidence>
<dbReference type="RefSeq" id="WP_204661107.1">
    <property type="nucleotide sequence ID" value="NZ_JAFBDT010000001.1"/>
</dbReference>
<evidence type="ECO:0000256" key="7">
    <source>
        <dbReference type="SAM" id="MobiDB-lite"/>
    </source>
</evidence>
<keyword evidence="9" id="KW-0969">Cilium</keyword>
<feature type="domain" description="Flagellar assembly protein FliH/Type III secretion system HrpE" evidence="8">
    <location>
        <begin position="123"/>
        <end position="250"/>
    </location>
</feature>
<accession>A0ABS2MMN4</accession>
<evidence type="ECO:0000256" key="4">
    <source>
        <dbReference type="ARBA" id="ARBA00022795"/>
    </source>
</evidence>
<gene>
    <name evidence="9" type="ORF">JOC49_000091</name>
</gene>
<dbReference type="EMBL" id="JAFBDT010000001">
    <property type="protein sequence ID" value="MBM7560582.1"/>
    <property type="molecule type" value="Genomic_DNA"/>
</dbReference>
<feature type="region of interest" description="Disordered" evidence="7">
    <location>
        <begin position="24"/>
        <end position="59"/>
    </location>
</feature>
<dbReference type="CDD" id="cd06503">
    <property type="entry name" value="ATP-synt_Fo_b"/>
    <property type="match status" value="1"/>
</dbReference>
<dbReference type="PANTHER" id="PTHR34982:SF1">
    <property type="entry name" value="FLAGELLAR ASSEMBLY PROTEIN FLIH"/>
    <property type="match status" value="1"/>
</dbReference>
<feature type="compositionally biased region" description="Basic and acidic residues" evidence="7">
    <location>
        <begin position="44"/>
        <end position="59"/>
    </location>
</feature>
<reference evidence="9 10" key="1">
    <citation type="submission" date="2021-01" db="EMBL/GenBank/DDBJ databases">
        <title>Genomic Encyclopedia of Type Strains, Phase IV (KMG-IV): sequencing the most valuable type-strain genomes for metagenomic binning, comparative biology and taxonomic classification.</title>
        <authorList>
            <person name="Goeker M."/>
        </authorList>
    </citation>
    <scope>NUCLEOTIDE SEQUENCE [LARGE SCALE GENOMIC DNA]</scope>
    <source>
        <strain evidence="9 10">DSM 24436</strain>
    </source>
</reference>
<keyword evidence="4" id="KW-1005">Bacterial flagellum biogenesis</keyword>
<evidence type="ECO:0000256" key="1">
    <source>
        <dbReference type="ARBA" id="ARBA00003041"/>
    </source>
</evidence>
<evidence type="ECO:0000256" key="2">
    <source>
        <dbReference type="ARBA" id="ARBA00006602"/>
    </source>
</evidence>
<dbReference type="InterPro" id="IPR018035">
    <property type="entry name" value="Flagellar_FliH/T3SS_HrpE"/>
</dbReference>
<organism evidence="9 10">
    <name type="scientific">Fusibacter tunisiensis</name>
    <dbReference type="NCBI Taxonomy" id="1008308"/>
    <lineage>
        <taxon>Bacteria</taxon>
        <taxon>Bacillati</taxon>
        <taxon>Bacillota</taxon>
        <taxon>Clostridia</taxon>
        <taxon>Eubacteriales</taxon>
        <taxon>Eubacteriales Family XII. Incertae Sedis</taxon>
        <taxon>Fusibacter</taxon>
    </lineage>
</organism>
<protein>
    <submittedName>
        <fullName evidence="9">Flagellar assembly protein FliH</fullName>
    </submittedName>
</protein>
<dbReference type="InterPro" id="IPR051472">
    <property type="entry name" value="T3SS_Stator/FliH"/>
</dbReference>
<keyword evidence="6" id="KW-1006">Bacterial flagellum protein export</keyword>
<keyword evidence="3" id="KW-0813">Transport</keyword>
<evidence type="ECO:0000313" key="9">
    <source>
        <dbReference type="EMBL" id="MBM7560582.1"/>
    </source>
</evidence>
<evidence type="ECO:0000256" key="5">
    <source>
        <dbReference type="ARBA" id="ARBA00022927"/>
    </source>
</evidence>
<evidence type="ECO:0000259" key="8">
    <source>
        <dbReference type="Pfam" id="PF02108"/>
    </source>
</evidence>
<proteinExistence type="inferred from homology"/>
<sequence>MSKIFKASRVILDENAFVLKNKEEVIENHNAQERDTEPDFSDLSNERRPDDSVEQAKQEAEAILEEADAEADLKLKNAEMSSESIISDAYDQAKGIMERAKQDGYKDGFDSGLAESQKVGNKIIEQAETIKQAWLTEREAVFKSAEKEMIDLVLEVVEKLLNHHVETDVSLIESLIKMGIQRVSRTEQLTIRVSTDDYNQAISVKPIILAMSDKIDAIEIKRDPSLQNGSCMIDADSGSVDSGIWTQFEEVTKLFEEMLKGE</sequence>
<comment type="similarity">
    <text evidence="2">Belongs to the FliH family.</text>
</comment>
<keyword evidence="9" id="KW-0282">Flagellum</keyword>
<dbReference type="PANTHER" id="PTHR34982">
    <property type="entry name" value="YOP PROTEINS TRANSLOCATION PROTEIN L"/>
    <property type="match status" value="1"/>
</dbReference>
<comment type="caution">
    <text evidence="9">The sequence shown here is derived from an EMBL/GenBank/DDBJ whole genome shotgun (WGS) entry which is preliminary data.</text>
</comment>
<evidence type="ECO:0000313" key="10">
    <source>
        <dbReference type="Proteomes" id="UP000767854"/>
    </source>
</evidence>
<keyword evidence="5" id="KW-0653">Protein transport</keyword>
<name>A0ABS2MMN4_9FIRM</name>
<comment type="function">
    <text evidence="1">Needed for flagellar regrowth and assembly.</text>
</comment>
<keyword evidence="9" id="KW-0966">Cell projection</keyword>
<keyword evidence="10" id="KW-1185">Reference proteome</keyword>
<dbReference type="Pfam" id="PF02108">
    <property type="entry name" value="FliH"/>
    <property type="match status" value="1"/>
</dbReference>